<keyword evidence="3" id="KW-1185">Reference proteome</keyword>
<dbReference type="GO" id="GO:0098609">
    <property type="term" value="P:cell-cell adhesion"/>
    <property type="evidence" value="ECO:0007669"/>
    <property type="project" value="TreeGrafter"/>
</dbReference>
<dbReference type="Pfam" id="PF09458">
    <property type="entry name" value="H_lectin"/>
    <property type="match status" value="3"/>
</dbReference>
<protein>
    <recommendedName>
        <fullName evidence="1">H-type lectin domain-containing protein</fullName>
    </recommendedName>
</protein>
<evidence type="ECO:0000313" key="3">
    <source>
        <dbReference type="Proteomes" id="UP001140091"/>
    </source>
</evidence>
<dbReference type="GO" id="GO:0070492">
    <property type="term" value="F:oligosaccharide binding"/>
    <property type="evidence" value="ECO:0007669"/>
    <property type="project" value="TreeGrafter"/>
</dbReference>
<dbReference type="InterPro" id="IPR037221">
    <property type="entry name" value="H-type_lectin_dom_sf"/>
</dbReference>
<dbReference type="Gene3D" id="2.60.40.2080">
    <property type="match status" value="3"/>
</dbReference>
<dbReference type="OrthoDB" id="5419324at2759"/>
<dbReference type="GO" id="GO:0098636">
    <property type="term" value="C:protein complex involved in cell adhesion"/>
    <property type="evidence" value="ECO:0007669"/>
    <property type="project" value="TreeGrafter"/>
</dbReference>
<accession>A0A9W8IYG5</accession>
<dbReference type="SUPFAM" id="SSF141086">
    <property type="entry name" value="Agglutinin HPA-like"/>
    <property type="match status" value="3"/>
</dbReference>
<dbReference type="PANTHER" id="PTHR46938">
    <property type="entry name" value="DISCOIDIN-1 SUBUNIT A-RELATED-RELATED"/>
    <property type="match status" value="1"/>
</dbReference>
<dbReference type="GO" id="GO:0009986">
    <property type="term" value="C:cell surface"/>
    <property type="evidence" value="ECO:0007669"/>
    <property type="project" value="TreeGrafter"/>
</dbReference>
<reference evidence="2" key="1">
    <citation type="submission" date="2022-06" db="EMBL/GenBank/DDBJ databases">
        <title>Genome Sequence of Candolleomyces eurysporus.</title>
        <authorList>
            <person name="Buettner E."/>
        </authorList>
    </citation>
    <scope>NUCLEOTIDE SEQUENCE</scope>
    <source>
        <strain evidence="2">VTCC 930004</strain>
    </source>
</reference>
<comment type="caution">
    <text evidence="2">The sequence shown here is derived from an EMBL/GenBank/DDBJ whole genome shotgun (WGS) entry which is preliminary data.</text>
</comment>
<evidence type="ECO:0000313" key="2">
    <source>
        <dbReference type="EMBL" id="KAJ2925077.1"/>
    </source>
</evidence>
<feature type="domain" description="H-type lectin" evidence="1">
    <location>
        <begin position="148"/>
        <end position="216"/>
    </location>
</feature>
<dbReference type="EMBL" id="JANBPK010001196">
    <property type="protein sequence ID" value="KAJ2925077.1"/>
    <property type="molecule type" value="Genomic_DNA"/>
</dbReference>
<organism evidence="2 3">
    <name type="scientific">Candolleomyces eurysporus</name>
    <dbReference type="NCBI Taxonomy" id="2828524"/>
    <lineage>
        <taxon>Eukaryota</taxon>
        <taxon>Fungi</taxon>
        <taxon>Dikarya</taxon>
        <taxon>Basidiomycota</taxon>
        <taxon>Agaricomycotina</taxon>
        <taxon>Agaricomycetes</taxon>
        <taxon>Agaricomycetidae</taxon>
        <taxon>Agaricales</taxon>
        <taxon>Agaricineae</taxon>
        <taxon>Psathyrellaceae</taxon>
        <taxon>Candolleomyces</taxon>
    </lineage>
</organism>
<evidence type="ECO:0000259" key="1">
    <source>
        <dbReference type="Pfam" id="PF09458"/>
    </source>
</evidence>
<dbReference type="AlphaFoldDB" id="A0A9W8IYG5"/>
<dbReference type="GO" id="GO:0030247">
    <property type="term" value="F:polysaccharide binding"/>
    <property type="evidence" value="ECO:0007669"/>
    <property type="project" value="TreeGrafter"/>
</dbReference>
<proteinExistence type="predicted"/>
<dbReference type="Proteomes" id="UP001140091">
    <property type="component" value="Unassembled WGS sequence"/>
</dbReference>
<dbReference type="GO" id="GO:0046871">
    <property type="term" value="F:N-acetylgalactosamine binding"/>
    <property type="evidence" value="ECO:0007669"/>
    <property type="project" value="TreeGrafter"/>
</dbReference>
<feature type="domain" description="H-type lectin" evidence="1">
    <location>
        <begin position="55"/>
        <end position="122"/>
    </location>
</feature>
<dbReference type="InterPro" id="IPR052487">
    <property type="entry name" value="Galactose-binding_lectin"/>
</dbReference>
<feature type="domain" description="H-type lectin" evidence="1">
    <location>
        <begin position="253"/>
        <end position="317"/>
    </location>
</feature>
<dbReference type="InterPro" id="IPR019019">
    <property type="entry name" value="H-type_lectin_domain"/>
</dbReference>
<feature type="non-terminal residue" evidence="2">
    <location>
        <position position="321"/>
    </location>
</feature>
<sequence>MIVASICYQELVQETERFEVLVHANSNVRGVKVLTGRYPVNSDCGWTGKTKRYSIAVKFAQPLVNVPRVAVGLNKIYIGLTDTRSVRVESFASSITRGGFTCNAVSWKDGILHCATVDWIAIVDEPTWQKGLFKSSNFMIKKWGLEERVQFDEPFADGPPILFACLSSIEMVGKWSVRIYTTDIDHTGFTVGIVNSGEEGGSSENLVSASVTWIAIPVSEFMKKKNAWIGAFTTDIGKAFDLDKCGPGGWRGHVEFGFEFRRRPKIFVGFRQFCVNNDVNLRLETSTSNVTTSGMDWELGKWGDTNLLSAGVNFLAIDADT</sequence>
<name>A0A9W8IYG5_9AGAR</name>
<gene>
    <name evidence="2" type="ORF">H1R20_g12028</name>
</gene>